<dbReference type="InterPro" id="IPR028974">
    <property type="entry name" value="TSP_type-3_rpt"/>
</dbReference>
<keyword evidence="2" id="KW-0472">Membrane</keyword>
<organism evidence="5 6">
    <name type="scientific">Hyalangium rubrum</name>
    <dbReference type="NCBI Taxonomy" id="3103134"/>
    <lineage>
        <taxon>Bacteria</taxon>
        <taxon>Pseudomonadati</taxon>
        <taxon>Myxococcota</taxon>
        <taxon>Myxococcia</taxon>
        <taxon>Myxococcales</taxon>
        <taxon>Cystobacterineae</taxon>
        <taxon>Archangiaceae</taxon>
        <taxon>Hyalangium</taxon>
    </lineage>
</organism>
<evidence type="ECO:0000313" key="5">
    <source>
        <dbReference type="EMBL" id="MDY7225749.1"/>
    </source>
</evidence>
<dbReference type="SUPFAM" id="SSF103647">
    <property type="entry name" value="TSP type-3 repeat"/>
    <property type="match status" value="2"/>
</dbReference>
<comment type="caution">
    <text evidence="5">The sequence shown here is derived from an EMBL/GenBank/DDBJ whole genome shotgun (WGS) entry which is preliminary data.</text>
</comment>
<dbReference type="InterPro" id="IPR006665">
    <property type="entry name" value="OmpA-like"/>
</dbReference>
<protein>
    <submittedName>
        <fullName evidence="5">OmpA family protein</fullName>
    </submittedName>
</protein>
<feature type="region of interest" description="Disordered" evidence="3">
    <location>
        <begin position="229"/>
        <end position="314"/>
    </location>
</feature>
<evidence type="ECO:0000256" key="1">
    <source>
        <dbReference type="ARBA" id="ARBA00022729"/>
    </source>
</evidence>
<evidence type="ECO:0000256" key="3">
    <source>
        <dbReference type="SAM" id="MobiDB-lite"/>
    </source>
</evidence>
<dbReference type="Gene3D" id="3.30.1330.60">
    <property type="entry name" value="OmpA-like domain"/>
    <property type="match status" value="1"/>
</dbReference>
<gene>
    <name evidence="5" type="ORF">SYV04_05120</name>
</gene>
<dbReference type="EMBL" id="JAXIVS010000002">
    <property type="protein sequence ID" value="MDY7225749.1"/>
    <property type="molecule type" value="Genomic_DNA"/>
</dbReference>
<evidence type="ECO:0000259" key="4">
    <source>
        <dbReference type="PROSITE" id="PS51123"/>
    </source>
</evidence>
<dbReference type="InterPro" id="IPR036737">
    <property type="entry name" value="OmpA-like_sf"/>
</dbReference>
<dbReference type="SUPFAM" id="SSF103088">
    <property type="entry name" value="OmpA-like"/>
    <property type="match status" value="1"/>
</dbReference>
<dbReference type="InterPro" id="IPR003367">
    <property type="entry name" value="Thrombospondin_3-like_rpt"/>
</dbReference>
<accession>A0ABU5GYG9</accession>
<dbReference type="PROSITE" id="PS51123">
    <property type="entry name" value="OMPA_2"/>
    <property type="match status" value="1"/>
</dbReference>
<dbReference type="RefSeq" id="WP_321544479.1">
    <property type="nucleotide sequence ID" value="NZ_JAXIVS010000002.1"/>
</dbReference>
<keyword evidence="6" id="KW-1185">Reference proteome</keyword>
<evidence type="ECO:0000256" key="2">
    <source>
        <dbReference type="PROSITE-ProRule" id="PRU00473"/>
    </source>
</evidence>
<name>A0ABU5GYG9_9BACT</name>
<proteinExistence type="predicted"/>
<feature type="domain" description="OmpA-like" evidence="4">
    <location>
        <begin position="324"/>
        <end position="442"/>
    </location>
</feature>
<sequence>MALELGVGPPIGSAPGFARDEGLRYAPRLMAGRRFGWFRLALDTRVLVRPSIDSYTDRDLTREEIGNELHVGLGLAMVGQRLRWELDVRGVVPLVKQAGSAELLFGPRYLVNPSMEVFALGGVGGGSGPGTPLFRVLVGAAFGRVIPPRLAGESAVNCAPELEHTVEECPDLDEDGDEVLNGVDACVDEVGTPERQGCPVKDSDGDGIEDKLDACPSEMGVGAWQGCPMPDQDKDGIEDARDVCPSDPGPELSRGCPLKDRDKDEVEDDVDQCPDLFGPPERQGCPESDQDRDNIPNVADTCAKEPGPADNRGCPAHEVPLVSLTRKKVELSSKVYFFPGQARIDERSFAVLNWVAKVIVEHPELTLIVVGAHTDDRGNPLDNLRTSQARAESVRQYLLQRGVEPERLQAKGYGQERPIDSNATSIGRENNRRIEFTIVSSQ</sequence>
<dbReference type="InterPro" id="IPR050330">
    <property type="entry name" value="Bact_OuterMem_StrucFunc"/>
</dbReference>
<reference evidence="5 6" key="1">
    <citation type="submission" date="2023-12" db="EMBL/GenBank/DDBJ databases">
        <title>the genome sequence of Hyalangium sp. s54d21.</title>
        <authorList>
            <person name="Zhang X."/>
        </authorList>
    </citation>
    <scope>NUCLEOTIDE SEQUENCE [LARGE SCALE GENOMIC DNA]</scope>
    <source>
        <strain evidence="6">s54d21</strain>
    </source>
</reference>
<dbReference type="CDD" id="cd07185">
    <property type="entry name" value="OmpA_C-like"/>
    <property type="match status" value="1"/>
</dbReference>
<dbReference type="Gene3D" id="4.10.1080.10">
    <property type="entry name" value="TSP type-3 repeat"/>
    <property type="match status" value="1"/>
</dbReference>
<dbReference type="PRINTS" id="PR01023">
    <property type="entry name" value="NAFLGMOTY"/>
</dbReference>
<dbReference type="Pfam" id="PF00691">
    <property type="entry name" value="OmpA"/>
    <property type="match status" value="1"/>
</dbReference>
<dbReference type="Pfam" id="PF02412">
    <property type="entry name" value="TSP_3"/>
    <property type="match status" value="3"/>
</dbReference>
<dbReference type="Proteomes" id="UP001291309">
    <property type="component" value="Unassembled WGS sequence"/>
</dbReference>
<feature type="compositionally biased region" description="Basic and acidic residues" evidence="3">
    <location>
        <begin position="231"/>
        <end position="244"/>
    </location>
</feature>
<keyword evidence="1" id="KW-0732">Signal</keyword>
<dbReference type="PANTHER" id="PTHR30329">
    <property type="entry name" value="STATOR ELEMENT OF FLAGELLAR MOTOR COMPLEX"/>
    <property type="match status" value="1"/>
</dbReference>
<evidence type="ECO:0000313" key="6">
    <source>
        <dbReference type="Proteomes" id="UP001291309"/>
    </source>
</evidence>
<dbReference type="PANTHER" id="PTHR30329:SF21">
    <property type="entry name" value="LIPOPROTEIN YIAD-RELATED"/>
    <property type="match status" value="1"/>
</dbReference>